<gene>
    <name evidence="2" type="ORF">FIBSPDRAFT_938557</name>
</gene>
<proteinExistence type="predicted"/>
<dbReference type="AlphaFoldDB" id="A0A165Y6F6"/>
<evidence type="ECO:0000313" key="3">
    <source>
        <dbReference type="Proteomes" id="UP000076532"/>
    </source>
</evidence>
<accession>A0A165Y6F6</accession>
<dbReference type="EMBL" id="KV417704">
    <property type="protein sequence ID" value="KZP09254.1"/>
    <property type="molecule type" value="Genomic_DNA"/>
</dbReference>
<evidence type="ECO:0000256" key="1">
    <source>
        <dbReference type="SAM" id="MobiDB-lite"/>
    </source>
</evidence>
<dbReference type="Proteomes" id="UP000076532">
    <property type="component" value="Unassembled WGS sequence"/>
</dbReference>
<name>A0A165Y6F6_9AGAM</name>
<protein>
    <submittedName>
        <fullName evidence="2">Uncharacterized protein</fullName>
    </submittedName>
</protein>
<sequence>MFKSIAFINQHLESNVKSMNGEMAKLLDIQSQNEDTNEKPAVIAKTPQHHLGKAISTCMKTGPTVRLDKNAGESSHRQTFATLETDSSDEIVEQDDRLEPPPKLGKRDRTAVKEAPRTRQSAVDPTLKAKARKRG</sequence>
<keyword evidence="3" id="KW-1185">Reference proteome</keyword>
<organism evidence="2 3">
    <name type="scientific">Athelia psychrophila</name>
    <dbReference type="NCBI Taxonomy" id="1759441"/>
    <lineage>
        <taxon>Eukaryota</taxon>
        <taxon>Fungi</taxon>
        <taxon>Dikarya</taxon>
        <taxon>Basidiomycota</taxon>
        <taxon>Agaricomycotina</taxon>
        <taxon>Agaricomycetes</taxon>
        <taxon>Agaricomycetidae</taxon>
        <taxon>Atheliales</taxon>
        <taxon>Atheliaceae</taxon>
        <taxon>Athelia</taxon>
    </lineage>
</organism>
<reference evidence="2 3" key="1">
    <citation type="journal article" date="2016" name="Mol. Biol. Evol.">
        <title>Comparative Genomics of Early-Diverging Mushroom-Forming Fungi Provides Insights into the Origins of Lignocellulose Decay Capabilities.</title>
        <authorList>
            <person name="Nagy L.G."/>
            <person name="Riley R."/>
            <person name="Tritt A."/>
            <person name="Adam C."/>
            <person name="Daum C."/>
            <person name="Floudas D."/>
            <person name="Sun H."/>
            <person name="Yadav J.S."/>
            <person name="Pangilinan J."/>
            <person name="Larsson K.H."/>
            <person name="Matsuura K."/>
            <person name="Barry K."/>
            <person name="Labutti K."/>
            <person name="Kuo R."/>
            <person name="Ohm R.A."/>
            <person name="Bhattacharya S.S."/>
            <person name="Shirouzu T."/>
            <person name="Yoshinaga Y."/>
            <person name="Martin F.M."/>
            <person name="Grigoriev I.V."/>
            <person name="Hibbett D.S."/>
        </authorList>
    </citation>
    <scope>NUCLEOTIDE SEQUENCE [LARGE SCALE GENOMIC DNA]</scope>
    <source>
        <strain evidence="2 3">CBS 109695</strain>
    </source>
</reference>
<feature type="compositionally biased region" description="Basic and acidic residues" evidence="1">
    <location>
        <begin position="94"/>
        <end position="117"/>
    </location>
</feature>
<evidence type="ECO:0000313" key="2">
    <source>
        <dbReference type="EMBL" id="KZP09254.1"/>
    </source>
</evidence>
<feature type="region of interest" description="Disordered" evidence="1">
    <location>
        <begin position="68"/>
        <end position="135"/>
    </location>
</feature>